<keyword evidence="2" id="KW-0472">Membrane</keyword>
<name>A0A2K1QP07_9PEZI</name>
<keyword evidence="2" id="KW-0812">Transmembrane</keyword>
<keyword evidence="4" id="KW-0830">Ubiquinone</keyword>
<dbReference type="OrthoDB" id="2344312at2759"/>
<dbReference type="Pfam" id="PF24840">
    <property type="entry name" value="NTF2_SigF"/>
    <property type="match status" value="2"/>
</dbReference>
<dbReference type="InParanoid" id="A0A2K1QP07"/>
<accession>A0A2K1QP07</accession>
<feature type="domain" description="SigF-like NTF2-like" evidence="3">
    <location>
        <begin position="139"/>
        <end position="196"/>
    </location>
</feature>
<comment type="caution">
    <text evidence="4">The sequence shown here is derived from an EMBL/GenBank/DDBJ whole genome shotgun (WGS) entry which is preliminary data.</text>
</comment>
<gene>
    <name evidence="4" type="ORF">CAC42_4809</name>
</gene>
<keyword evidence="5" id="KW-1185">Reference proteome</keyword>
<sequence>MDDPVSEIAPLIYALTTTPPSLQLATIERFFTPTATFIHPFCRTPISPSSRWQIARIYRWYKIMSPQISIKVHSVAFDEENSILYAGITQVFAVWFVPFHRSEVSLVTVLHLERRGESEGEGEGEGAVASGGKSGGSSLVDLDLDGGSGGKWYITRQNDLYQTDQFMRFVVPHLAWLVEAWQVLATWACVLASYVFVPVTWWEDSRQQKFTRREKPPAFNDGTGKRGLGS</sequence>
<proteinExistence type="predicted"/>
<feature type="region of interest" description="Disordered" evidence="1">
    <location>
        <begin position="209"/>
        <end position="230"/>
    </location>
</feature>
<reference evidence="4 5" key="1">
    <citation type="submission" date="2017-06" db="EMBL/GenBank/DDBJ databases">
        <title>Draft genome sequence of a variant of Elsinoe murrayae.</title>
        <authorList>
            <person name="Cheng Q."/>
        </authorList>
    </citation>
    <scope>NUCLEOTIDE SEQUENCE [LARGE SCALE GENOMIC DNA]</scope>
    <source>
        <strain evidence="4 5">CQ-2017a</strain>
    </source>
</reference>
<protein>
    <submittedName>
        <fullName evidence="4">NADH-ubiquinone oxidoreductase subunit, mitochondrial</fullName>
    </submittedName>
</protein>
<evidence type="ECO:0000313" key="4">
    <source>
        <dbReference type="EMBL" id="PNS16845.1"/>
    </source>
</evidence>
<evidence type="ECO:0000256" key="2">
    <source>
        <dbReference type="SAM" id="Phobius"/>
    </source>
</evidence>
<organism evidence="4 5">
    <name type="scientific">Sphaceloma murrayae</name>
    <dbReference type="NCBI Taxonomy" id="2082308"/>
    <lineage>
        <taxon>Eukaryota</taxon>
        <taxon>Fungi</taxon>
        <taxon>Dikarya</taxon>
        <taxon>Ascomycota</taxon>
        <taxon>Pezizomycotina</taxon>
        <taxon>Dothideomycetes</taxon>
        <taxon>Dothideomycetidae</taxon>
        <taxon>Myriangiales</taxon>
        <taxon>Elsinoaceae</taxon>
        <taxon>Sphaceloma</taxon>
    </lineage>
</organism>
<dbReference type="STRING" id="2082308.A0A2K1QP07"/>
<dbReference type="AlphaFoldDB" id="A0A2K1QP07"/>
<dbReference type="EMBL" id="NKHZ01000055">
    <property type="protein sequence ID" value="PNS16845.1"/>
    <property type="molecule type" value="Genomic_DNA"/>
</dbReference>
<dbReference type="PANTHER" id="PTHR35393:SF1">
    <property type="entry name" value="SNOAL-LIKE DOMAIN-CONTAINING PROTEIN"/>
    <property type="match status" value="1"/>
</dbReference>
<keyword evidence="2" id="KW-1133">Transmembrane helix</keyword>
<feature type="domain" description="SigF-like NTF2-like" evidence="3">
    <location>
        <begin position="1"/>
        <end position="115"/>
    </location>
</feature>
<feature type="transmembrane region" description="Helical" evidence="2">
    <location>
        <begin position="180"/>
        <end position="202"/>
    </location>
</feature>
<evidence type="ECO:0000313" key="5">
    <source>
        <dbReference type="Proteomes" id="UP000243797"/>
    </source>
</evidence>
<dbReference type="PANTHER" id="PTHR35393">
    <property type="entry name" value="CHROMOSOME 1, WHOLE GENOME SHOTGUN SEQUENCE"/>
    <property type="match status" value="1"/>
</dbReference>
<evidence type="ECO:0000256" key="1">
    <source>
        <dbReference type="SAM" id="MobiDB-lite"/>
    </source>
</evidence>
<dbReference type="InterPro" id="IPR057514">
    <property type="entry name" value="NTF2_SigF"/>
</dbReference>
<evidence type="ECO:0000259" key="3">
    <source>
        <dbReference type="Pfam" id="PF24840"/>
    </source>
</evidence>
<dbReference type="Proteomes" id="UP000243797">
    <property type="component" value="Unassembled WGS sequence"/>
</dbReference>